<dbReference type="InterPro" id="IPR000015">
    <property type="entry name" value="Fimb_usher"/>
</dbReference>
<evidence type="ECO:0000259" key="1">
    <source>
        <dbReference type="Pfam" id="PF13953"/>
    </source>
</evidence>
<feature type="domain" description="PapC-like C-terminal" evidence="1">
    <location>
        <begin position="56"/>
        <end position="115"/>
    </location>
</feature>
<dbReference type="Gene3D" id="2.60.40.2070">
    <property type="match status" value="1"/>
</dbReference>
<dbReference type="PANTHER" id="PTHR30451:SF4">
    <property type="entry name" value="OUTER MEMBRANE USHER PROTEIN YQIG-RELATED"/>
    <property type="match status" value="1"/>
</dbReference>
<dbReference type="GO" id="GO:0009279">
    <property type="term" value="C:cell outer membrane"/>
    <property type="evidence" value="ECO:0007669"/>
    <property type="project" value="TreeGrafter"/>
</dbReference>
<dbReference type="Pfam" id="PF13953">
    <property type="entry name" value="PapC_C"/>
    <property type="match status" value="1"/>
</dbReference>
<sequence>VVSAGSSYRRSDISVDVAALPENVDVSSSVISQVLTEGAVGYRKIDASQGEQVLGHIRLADGASPPFGSLVVSGKTGRTAGMVGDDGLAYLTGLSGEDRRTLNVSWDGRVQCRLTLPETVTLSRGPLLLPCR</sequence>
<dbReference type="GO" id="GO:0009297">
    <property type="term" value="P:pilus assembly"/>
    <property type="evidence" value="ECO:0007669"/>
    <property type="project" value="InterPro"/>
</dbReference>
<dbReference type="AlphaFoldDB" id="A0A5U3D2D2"/>
<proteinExistence type="predicted"/>
<dbReference type="PANTHER" id="PTHR30451">
    <property type="entry name" value="OUTER MEMBRANE USHER PROTEIN"/>
    <property type="match status" value="1"/>
</dbReference>
<name>A0A5U3D2D2_SALDZ</name>
<dbReference type="InterPro" id="IPR042186">
    <property type="entry name" value="FimD_plug_dom"/>
</dbReference>
<gene>
    <name evidence="2" type="ORF">PG27_23850</name>
</gene>
<evidence type="ECO:0000313" key="2">
    <source>
        <dbReference type="EMBL" id="EBP3696148.1"/>
    </source>
</evidence>
<dbReference type="InterPro" id="IPR025949">
    <property type="entry name" value="PapC-like_C"/>
</dbReference>
<feature type="non-terminal residue" evidence="2">
    <location>
        <position position="1"/>
    </location>
</feature>
<comment type="caution">
    <text evidence="2">The sequence shown here is derived from an EMBL/GenBank/DDBJ whole genome shotgun (WGS) entry which is preliminary data.</text>
</comment>
<dbReference type="GO" id="GO:0015473">
    <property type="term" value="F:fimbrial usher porin activity"/>
    <property type="evidence" value="ECO:0007669"/>
    <property type="project" value="InterPro"/>
</dbReference>
<dbReference type="Gene3D" id="2.60.40.2610">
    <property type="entry name" value="Outer membrane usher protein FimD, plug domain"/>
    <property type="match status" value="1"/>
</dbReference>
<reference evidence="2" key="1">
    <citation type="submission" date="2018-07" db="EMBL/GenBank/DDBJ databases">
        <authorList>
            <consortium name="GenomeTrakr network: Whole genome sequencing for foodborne pathogen traceback"/>
        </authorList>
    </citation>
    <scope>NUCLEOTIDE SEQUENCE</scope>
    <source>
        <strain evidence="2">CFSAN008697</strain>
    </source>
</reference>
<organism evidence="2">
    <name type="scientific">Salmonella diarizonae</name>
    <dbReference type="NCBI Taxonomy" id="59204"/>
    <lineage>
        <taxon>Bacteria</taxon>
        <taxon>Pseudomonadati</taxon>
        <taxon>Pseudomonadota</taxon>
        <taxon>Gammaproteobacteria</taxon>
        <taxon>Enterobacterales</taxon>
        <taxon>Enterobacteriaceae</taxon>
        <taxon>Salmonella</taxon>
    </lineage>
</organism>
<accession>A0A5U3D2D2</accession>
<dbReference type="Pfam" id="PF00577">
    <property type="entry name" value="Usher"/>
    <property type="match status" value="1"/>
</dbReference>
<protein>
    <submittedName>
        <fullName evidence="2">Fimbria/pilus outer membrane usher protein</fullName>
    </submittedName>
</protein>
<dbReference type="InterPro" id="IPR043142">
    <property type="entry name" value="PapC-like_C_sf"/>
</dbReference>
<dbReference type="EMBL" id="AAGLNK010000034">
    <property type="protein sequence ID" value="EBP3696148.1"/>
    <property type="molecule type" value="Genomic_DNA"/>
</dbReference>